<evidence type="ECO:0000256" key="2">
    <source>
        <dbReference type="ARBA" id="ARBA00022694"/>
    </source>
</evidence>
<dbReference type="GO" id="GO:0003676">
    <property type="term" value="F:nucleic acid binding"/>
    <property type="evidence" value="ECO:0007669"/>
    <property type="project" value="InterPro"/>
</dbReference>
<dbReference type="GO" id="GO:0000379">
    <property type="term" value="P:tRNA-type intron splice site recognition and cleavage"/>
    <property type="evidence" value="ECO:0007669"/>
    <property type="project" value="UniProtKB-UniRule"/>
</dbReference>
<feature type="active site" evidence="5">
    <location>
        <position position="260"/>
    </location>
</feature>
<reference evidence="8" key="2">
    <citation type="submission" date="2020-06" db="EMBL/GenBank/DDBJ databases">
        <authorList>
            <person name="Ji K."/>
            <person name="Li J."/>
        </authorList>
    </citation>
    <scope>NUCLEOTIDE SEQUENCE</scope>
    <source>
        <strain evidence="8">JKM2019</strain>
        <tissue evidence="8">Whole body</tissue>
    </source>
</reference>
<feature type="active site" evidence="5">
    <location>
        <position position="226"/>
    </location>
</feature>
<evidence type="ECO:0000313" key="8">
    <source>
        <dbReference type="EMBL" id="KAH7637183.1"/>
    </source>
</evidence>
<keyword evidence="9" id="KW-0378">Hydrolase</keyword>
<keyword evidence="10" id="KW-1185">Reference proteome</keyword>
<dbReference type="InterPro" id="IPR006677">
    <property type="entry name" value="tRNA_intron_Endonuc_cat-like"/>
</dbReference>
<feature type="domain" description="TSEN34 N-terminal" evidence="7">
    <location>
        <begin position="2"/>
        <end position="70"/>
    </location>
</feature>
<dbReference type="Gene3D" id="3.40.1350.10">
    <property type="match status" value="1"/>
</dbReference>
<dbReference type="InterPro" id="IPR059049">
    <property type="entry name" value="TSEN34_N"/>
</dbReference>
<reference evidence="9" key="1">
    <citation type="submission" date="2013-05" db="EMBL/GenBank/DDBJ databases">
        <authorList>
            <person name="Yim A.K.Y."/>
            <person name="Chan T.F."/>
            <person name="Ji K.M."/>
            <person name="Liu X.Y."/>
            <person name="Zhou J.W."/>
            <person name="Li R.Q."/>
            <person name="Yang K.Y."/>
            <person name="Li J."/>
            <person name="Li M."/>
            <person name="Law P.T.W."/>
            <person name="Wu Y.L."/>
            <person name="Cai Z.L."/>
            <person name="Qin H."/>
            <person name="Bao Y."/>
            <person name="Leung R.K.K."/>
            <person name="Ng P.K.S."/>
            <person name="Zou J."/>
            <person name="Zhong X.J."/>
            <person name="Ran P.X."/>
            <person name="Zhong N.S."/>
            <person name="Liu Z.G."/>
            <person name="Tsui S.K.W."/>
        </authorList>
    </citation>
    <scope>NUCLEOTIDE SEQUENCE</scope>
    <source>
        <strain evidence="9">Derf</strain>
        <tissue evidence="9">Whole organism</tissue>
    </source>
</reference>
<dbReference type="OrthoDB" id="48041at2759"/>
<proteinExistence type="inferred from homology"/>
<feature type="domain" description="tRNA intron endonuclease catalytic" evidence="6">
    <location>
        <begin position="190"/>
        <end position="268"/>
    </location>
</feature>
<sequence>MIRVKFSHGLYMIWNANDAVEIREKYRIIGSLIGTSPIHPRQNDSHGLPLILSDEEVRTLHSIGVIEIIEQSFPAKLNDPKLLSYYNDSLRNFREESRQKFIEERREQIISNLDKIVAGKLKKNKLQIEGSDLEEYRQKILDEMLSNIREPTDKDLEDRVRFHIQSQYQQFKMEQTIQLPLLEPYGLERLKYLTFQHFWSRGYYLTNGLKFGAHFLVYDHDPILFHAKFIVYCCPNTDDFERFKQRMIQAYGRLGKNVRKNVIIVHYEQPMNSGGGGGDDDEKIQLEHVQWNPMLFTEEQQHHDANSNDIQS</sequence>
<dbReference type="Proteomes" id="UP000790347">
    <property type="component" value="Unassembled WGS sequence"/>
</dbReference>
<keyword evidence="9" id="KW-0255">Endonuclease</keyword>
<dbReference type="EC" id="4.6.1.16" evidence="4"/>
<evidence type="ECO:0000256" key="1">
    <source>
        <dbReference type="ARBA" id="ARBA00008078"/>
    </source>
</evidence>
<keyword evidence="9" id="KW-0540">Nuclease</keyword>
<dbReference type="EMBL" id="ASGP02000004">
    <property type="protein sequence ID" value="KAH9511003.1"/>
    <property type="molecule type" value="Genomic_DNA"/>
</dbReference>
<comment type="caution">
    <text evidence="9">The sequence shown here is derived from an EMBL/GenBank/DDBJ whole genome shotgun (WGS) entry which is preliminary data.</text>
</comment>
<evidence type="ECO:0000313" key="10">
    <source>
        <dbReference type="Proteomes" id="UP000790347"/>
    </source>
</evidence>
<evidence type="ECO:0000313" key="9">
    <source>
        <dbReference type="EMBL" id="KAH9511003.1"/>
    </source>
</evidence>
<keyword evidence="3 4" id="KW-0456">Lyase</keyword>
<reference evidence="8" key="3">
    <citation type="journal article" date="2021" name="World Allergy Organ. J.">
        <title>Chromosome-level assembly of Dermatophagoides farinae genome and transcriptome reveals two novel allergens Der f 37 and Der f 39.</title>
        <authorList>
            <person name="Chen J."/>
            <person name="Cai Z."/>
            <person name="Fan D."/>
            <person name="Hu J."/>
            <person name="Hou Y."/>
            <person name="He Y."/>
            <person name="Zhang Z."/>
            <person name="Zhao Z."/>
            <person name="Gao P."/>
            <person name="Hu W."/>
            <person name="Sun J."/>
            <person name="Li J."/>
            <person name="Ji K."/>
        </authorList>
    </citation>
    <scope>NUCLEOTIDE SEQUENCE</scope>
    <source>
        <strain evidence="8">JKM2019</strain>
    </source>
</reference>
<organism evidence="9 10">
    <name type="scientific">Dermatophagoides farinae</name>
    <name type="common">American house dust mite</name>
    <dbReference type="NCBI Taxonomy" id="6954"/>
    <lineage>
        <taxon>Eukaryota</taxon>
        <taxon>Metazoa</taxon>
        <taxon>Ecdysozoa</taxon>
        <taxon>Arthropoda</taxon>
        <taxon>Chelicerata</taxon>
        <taxon>Arachnida</taxon>
        <taxon>Acari</taxon>
        <taxon>Acariformes</taxon>
        <taxon>Sarcoptiformes</taxon>
        <taxon>Astigmata</taxon>
        <taxon>Psoroptidia</taxon>
        <taxon>Analgoidea</taxon>
        <taxon>Pyroglyphidae</taxon>
        <taxon>Dermatophagoidinae</taxon>
        <taxon>Dermatophagoides</taxon>
    </lineage>
</organism>
<dbReference type="AlphaFoldDB" id="A0A922HX17"/>
<protein>
    <recommendedName>
        <fullName evidence="4">tRNA-splicing endonuclease subunit Sen34</fullName>
        <ecNumber evidence="4">4.6.1.16</ecNumber>
    </recommendedName>
</protein>
<dbReference type="CDD" id="cd22363">
    <property type="entry name" value="tRNA-intron_lyase_C"/>
    <property type="match status" value="1"/>
</dbReference>
<evidence type="ECO:0000256" key="4">
    <source>
        <dbReference type="PIRNR" id="PIRNR017250"/>
    </source>
</evidence>
<dbReference type="PANTHER" id="PTHR13070">
    <property type="entry name" value="TRNA-SPLICING ENDONUCLEASE SUBUNIT SEN34-RELATED"/>
    <property type="match status" value="1"/>
</dbReference>
<feature type="active site" evidence="5">
    <location>
        <position position="218"/>
    </location>
</feature>
<dbReference type="GO" id="GO:0000214">
    <property type="term" value="C:tRNA-intron endonuclease complex"/>
    <property type="evidence" value="ECO:0007669"/>
    <property type="project" value="UniProtKB-UniRule"/>
</dbReference>
<name>A0A922HX17_DERFA</name>
<dbReference type="Pfam" id="PF26577">
    <property type="entry name" value="TSEN34_N"/>
    <property type="match status" value="1"/>
</dbReference>
<dbReference type="InterPro" id="IPR011856">
    <property type="entry name" value="tRNA_endonuc-like_dom_sf"/>
</dbReference>
<evidence type="ECO:0000256" key="3">
    <source>
        <dbReference type="ARBA" id="ARBA00023239"/>
    </source>
</evidence>
<evidence type="ECO:0000259" key="6">
    <source>
        <dbReference type="Pfam" id="PF01974"/>
    </source>
</evidence>
<dbReference type="PIRSF" id="PIRSF017250">
    <property type="entry name" value="tRNA_splic_SEN34"/>
    <property type="match status" value="1"/>
</dbReference>
<reference evidence="9" key="4">
    <citation type="journal article" date="2022" name="Res Sq">
        <title>Comparative Genomics Reveals Insights into the Divergent Evolution of Astigmatic Mites and Household Pest Adaptations.</title>
        <authorList>
            <person name="Xiong Q."/>
            <person name="Wan A.T.-Y."/>
            <person name="Liu X.-Y."/>
            <person name="Fung C.S.-H."/>
            <person name="Xiao X."/>
            <person name="Malainual N."/>
            <person name="Hou J."/>
            <person name="Wang L."/>
            <person name="Wang M."/>
            <person name="Yang K."/>
            <person name="Cui Y."/>
            <person name="Leung E."/>
            <person name="Nong W."/>
            <person name="Shin S.-K."/>
            <person name="Au S."/>
            <person name="Jeong K.Y."/>
            <person name="Chew F.T."/>
            <person name="Hui J."/>
            <person name="Leung T.F."/>
            <person name="Tungtrongchitr A."/>
            <person name="Zhong N."/>
            <person name="Liu Z."/>
            <person name="Tsui S."/>
        </authorList>
    </citation>
    <scope>NUCLEOTIDE SEQUENCE</scope>
    <source>
        <strain evidence="9">Derf</strain>
        <tissue evidence="9">Whole organism</tissue>
    </source>
</reference>
<dbReference type="InterPro" id="IPR036167">
    <property type="entry name" value="tRNA_intron_Endo_cat-like_sf"/>
</dbReference>
<comment type="function">
    <text evidence="4">Constitutes one of the two catalytic subunit of the tRNA-splicing endonuclease complex, a complex responsible for identification and cleavage of the splice sites in pre-tRNA. It cleaves pre-tRNA at the 5'- and 3'-splice sites to release the intron. The products are an intron and two tRNA half-molecules bearing 2',3'-cyclic phosphate and 5'-OH termini. There are no conserved sequences at the splice sites, but the intron is invariably located at the same site in the gene, placing the splice sites an invariant distance from the constant structural features of the tRNA body.</text>
</comment>
<accession>A0A922HX17</accession>
<dbReference type="GO" id="GO:0000213">
    <property type="term" value="F:tRNA-intron lyase activity"/>
    <property type="evidence" value="ECO:0007669"/>
    <property type="project" value="UniProtKB-UniRule"/>
</dbReference>
<dbReference type="EMBL" id="SDOV01000009">
    <property type="protein sequence ID" value="KAH7637183.1"/>
    <property type="molecule type" value="Genomic_DNA"/>
</dbReference>
<dbReference type="SUPFAM" id="SSF53032">
    <property type="entry name" value="tRNA-intron endonuclease catalytic domain-like"/>
    <property type="match status" value="1"/>
</dbReference>
<keyword evidence="2 4" id="KW-0819">tRNA processing</keyword>
<evidence type="ECO:0000256" key="5">
    <source>
        <dbReference type="PIRSR" id="PIRSR017250-50"/>
    </source>
</evidence>
<dbReference type="Proteomes" id="UP000828236">
    <property type="component" value="Unassembled WGS sequence"/>
</dbReference>
<comment type="similarity">
    <text evidence="1 4">Belongs to the tRNA-intron endonuclease family.</text>
</comment>
<dbReference type="InterPro" id="IPR016690">
    <property type="entry name" value="TSEN34"/>
</dbReference>
<evidence type="ECO:0000259" key="7">
    <source>
        <dbReference type="Pfam" id="PF26577"/>
    </source>
</evidence>
<dbReference type="PANTHER" id="PTHR13070:SF0">
    <property type="entry name" value="TRNA-SPLICING ENDONUCLEASE SUBUNIT SEN34"/>
    <property type="match status" value="1"/>
</dbReference>
<dbReference type="Pfam" id="PF01974">
    <property type="entry name" value="tRNA_int_endo"/>
    <property type="match status" value="1"/>
</dbReference>
<gene>
    <name evidence="9" type="primary">TSEN34</name>
    <name evidence="9" type="ORF">DERF_009489</name>
    <name evidence="8" type="ORF">HUG17_7389</name>
</gene>